<reference evidence="1" key="1">
    <citation type="submission" date="2022-07" db="EMBL/GenBank/DDBJ databases">
        <title>Genome analysis of Parmales, a sister group of diatoms, reveals the evolutionary specialization of diatoms from phago-mixotrophs to photoautotrophs.</title>
        <authorList>
            <person name="Ban H."/>
            <person name="Sato S."/>
            <person name="Yoshikawa S."/>
            <person name="Kazumasa Y."/>
            <person name="Nakamura Y."/>
            <person name="Ichinomiya M."/>
            <person name="Saitoh K."/>
            <person name="Sato N."/>
            <person name="Blanc-Mathieu R."/>
            <person name="Endo H."/>
            <person name="Kuwata A."/>
            <person name="Ogata H."/>
        </authorList>
    </citation>
    <scope>NUCLEOTIDE SEQUENCE</scope>
</reference>
<proteinExistence type="predicted"/>
<evidence type="ECO:0000313" key="2">
    <source>
        <dbReference type="Proteomes" id="UP001165082"/>
    </source>
</evidence>
<dbReference type="InterPro" id="IPR006626">
    <property type="entry name" value="PbH1"/>
</dbReference>
<protein>
    <recommendedName>
        <fullName evidence="3">Right handed beta helix domain-containing protein</fullName>
    </recommendedName>
</protein>
<sequence length="368" mass="39204">MSFQFQAADGTTFRIDAGKLKLDGKTLDVGFFTSVIQKQVIDAMYKEVDEADIKKITYFNASNLRYLELSGGEYQVDEPLLLPSMFVLSLDEETSMVLADNATAAPTSSDDDSSLPSLVGLVDVSFSAVVGGSFDARGHGDGWECVRILNGGHNAIRGVKAIAHVNEAWKSTITIRGGSRHELAGSTVDGDEKAGRCAWTIATNAALVHDNVITGCVGHALDFDAYTSGSTAYSNVVTHNEGGQYGQGIFVEETASGNFIFNNTVSYNVNGIELYSLTVGPVMGNIVANNRVFKNLRKGISSGGGNGEEKNHADSNVFVGNEASGNGEGDLFANHGHVQNDYWVSNVGEWVFDEGDLASSKNASVFEP</sequence>
<dbReference type="InterPro" id="IPR012334">
    <property type="entry name" value="Pectin_lyas_fold"/>
</dbReference>
<dbReference type="AlphaFoldDB" id="A0A9W7C861"/>
<dbReference type="InterPro" id="IPR011050">
    <property type="entry name" value="Pectin_lyase_fold/virulence"/>
</dbReference>
<keyword evidence="2" id="KW-1185">Reference proteome</keyword>
<dbReference type="SUPFAM" id="SSF51126">
    <property type="entry name" value="Pectin lyase-like"/>
    <property type="match status" value="1"/>
</dbReference>
<name>A0A9W7C861_9STRA</name>
<evidence type="ECO:0000313" key="1">
    <source>
        <dbReference type="EMBL" id="GMI03627.1"/>
    </source>
</evidence>
<comment type="caution">
    <text evidence="1">The sequence shown here is derived from an EMBL/GenBank/DDBJ whole genome shotgun (WGS) entry which is preliminary data.</text>
</comment>
<gene>
    <name evidence="1" type="ORF">TrRE_jg8635</name>
</gene>
<accession>A0A9W7C861</accession>
<evidence type="ECO:0008006" key="3">
    <source>
        <dbReference type="Google" id="ProtNLM"/>
    </source>
</evidence>
<dbReference type="Proteomes" id="UP001165082">
    <property type="component" value="Unassembled WGS sequence"/>
</dbReference>
<organism evidence="1 2">
    <name type="scientific">Triparma retinervis</name>
    <dbReference type="NCBI Taxonomy" id="2557542"/>
    <lineage>
        <taxon>Eukaryota</taxon>
        <taxon>Sar</taxon>
        <taxon>Stramenopiles</taxon>
        <taxon>Ochrophyta</taxon>
        <taxon>Bolidophyceae</taxon>
        <taxon>Parmales</taxon>
        <taxon>Triparmaceae</taxon>
        <taxon>Triparma</taxon>
    </lineage>
</organism>
<dbReference type="EMBL" id="BRXZ01000039">
    <property type="protein sequence ID" value="GMI03627.1"/>
    <property type="molecule type" value="Genomic_DNA"/>
</dbReference>
<dbReference type="SMART" id="SM00710">
    <property type="entry name" value="PbH1"/>
    <property type="match status" value="4"/>
</dbReference>
<dbReference type="Gene3D" id="2.160.20.10">
    <property type="entry name" value="Single-stranded right-handed beta-helix, Pectin lyase-like"/>
    <property type="match status" value="1"/>
</dbReference>
<dbReference type="OrthoDB" id="192924at2759"/>